<sequence>MSRRLGIDVGGTFTDVVVIDDDGRVLVEKVPSTPDNQAGGVLDGVRAVRRTHGVDPGALSMFAHGSTVATNALLEFKLPRTALVVTRGFRDVLEIGTQLRPALFDLGVTKPEPVIPRELVFEIDERVDRLGEVVTPLADAEIDRVVDQVAASGAEACAVVLLFSFRNPGHERRVAARLAERLPGVHVAVSSEVAPEIKEYPRASTTAISAALRPLVARYLSAVEAGLEGERVTCPFFVMQSSGGALSAAEASAAAHKMVLSGPAAGVLAAARVAERPEYANQITFDMGGTSTDICLIHEGRPRLDRASQFEGRPLQVAQFDIHTIGSGGGSLARVDAAGMLRVGPESAGAVPGPACYGRGGTRPTTTDAQVVLGRVDPARFLGGEMTLDAEAAREAVRAHVAEPLGLSVEEAAQGILDVADAIMARGVRVVSVNRGYDPRDFMLLPFGGAGPMHAVSVAELVDIRAVLVPPNPGTFSAVGLATSDLTYDFSRTVDAPVDTLTPEGIEELFAGLLGRARDRLARVEHLTTGRIENRLARFRYAWQDNDVEVLLRPGPVDEESLADALDRFHAQHEFEFGHSDKDARVELVAVAVEVHGVLPRPSRRSAPPAGAAAPAPVSVRQVFFRGPGWTATPVYERAGLAPGAAFHGPAIVEEREATTVVPPGTRVRVDDDLNLVLTLDANTTEGGAA</sequence>
<dbReference type="InterPro" id="IPR002821">
    <property type="entry name" value="Hydantoinase_A"/>
</dbReference>
<evidence type="ECO:0000259" key="1">
    <source>
        <dbReference type="Pfam" id="PF01968"/>
    </source>
</evidence>
<dbReference type="EC" id="3.5.2.14" evidence="4"/>
<protein>
    <submittedName>
        <fullName evidence="4">N-methylhydantoinase A</fullName>
        <ecNumber evidence="4">3.5.2.14</ecNumber>
    </submittedName>
</protein>
<accession>A0A840NZQ4</accession>
<dbReference type="AlphaFoldDB" id="A0A840NZQ4"/>
<dbReference type="Pfam" id="PF19278">
    <property type="entry name" value="Hydant_A_C"/>
    <property type="match status" value="1"/>
</dbReference>
<gene>
    <name evidence="4" type="ORF">HNP84_004136</name>
</gene>
<dbReference type="InterPro" id="IPR049517">
    <property type="entry name" value="ACX-like_C"/>
</dbReference>
<dbReference type="SUPFAM" id="SSF53067">
    <property type="entry name" value="Actin-like ATPase domain"/>
    <property type="match status" value="1"/>
</dbReference>
<dbReference type="PANTHER" id="PTHR11365">
    <property type="entry name" value="5-OXOPROLINASE RELATED"/>
    <property type="match status" value="1"/>
</dbReference>
<dbReference type="GO" id="GO:0047423">
    <property type="term" value="F:N-methylhydantoinase (ATP-hydrolyzing) activity"/>
    <property type="evidence" value="ECO:0007669"/>
    <property type="project" value="UniProtKB-EC"/>
</dbReference>
<evidence type="ECO:0000313" key="4">
    <source>
        <dbReference type="EMBL" id="MBB5134404.1"/>
    </source>
</evidence>
<evidence type="ECO:0000313" key="5">
    <source>
        <dbReference type="Proteomes" id="UP000578449"/>
    </source>
</evidence>
<dbReference type="Pfam" id="PF05378">
    <property type="entry name" value="Hydant_A_N"/>
    <property type="match status" value="1"/>
</dbReference>
<dbReference type="InterPro" id="IPR045079">
    <property type="entry name" value="Oxoprolinase-like"/>
</dbReference>
<name>A0A840NZQ4_9ACTN</name>
<evidence type="ECO:0000259" key="2">
    <source>
        <dbReference type="Pfam" id="PF05378"/>
    </source>
</evidence>
<evidence type="ECO:0000259" key="3">
    <source>
        <dbReference type="Pfam" id="PF19278"/>
    </source>
</evidence>
<dbReference type="InterPro" id="IPR043129">
    <property type="entry name" value="ATPase_NBD"/>
</dbReference>
<dbReference type="EMBL" id="JACHGN010000008">
    <property type="protein sequence ID" value="MBB5134404.1"/>
    <property type="molecule type" value="Genomic_DNA"/>
</dbReference>
<dbReference type="InterPro" id="IPR008040">
    <property type="entry name" value="Hydant_A_N"/>
</dbReference>
<keyword evidence="4" id="KW-0378">Hydrolase</keyword>
<feature type="domain" description="Acetophenone carboxylase-like C-terminal" evidence="3">
    <location>
        <begin position="536"/>
        <end position="672"/>
    </location>
</feature>
<dbReference type="PANTHER" id="PTHR11365:SF23">
    <property type="entry name" value="HYPOTHETICAL 5-OXOPROLINASE (EUROFUNG)-RELATED"/>
    <property type="match status" value="1"/>
</dbReference>
<keyword evidence="5" id="KW-1185">Reference proteome</keyword>
<feature type="domain" description="Hydantoinase A/oxoprolinase" evidence="1">
    <location>
        <begin position="202"/>
        <end position="488"/>
    </location>
</feature>
<dbReference type="Proteomes" id="UP000578449">
    <property type="component" value="Unassembled WGS sequence"/>
</dbReference>
<reference evidence="4 5" key="1">
    <citation type="submission" date="2020-08" db="EMBL/GenBank/DDBJ databases">
        <title>Genomic Encyclopedia of Type Strains, Phase IV (KMG-IV): sequencing the most valuable type-strain genomes for metagenomic binning, comparative biology and taxonomic classification.</title>
        <authorList>
            <person name="Goeker M."/>
        </authorList>
    </citation>
    <scope>NUCLEOTIDE SEQUENCE [LARGE SCALE GENOMIC DNA]</scope>
    <source>
        <strain evidence="4 5">DSM 45615</strain>
    </source>
</reference>
<dbReference type="Gene3D" id="3.30.420.40">
    <property type="match status" value="1"/>
</dbReference>
<feature type="domain" description="Hydantoinase/oxoprolinase N-terminal" evidence="2">
    <location>
        <begin position="4"/>
        <end position="180"/>
    </location>
</feature>
<dbReference type="Pfam" id="PF01968">
    <property type="entry name" value="Hydantoinase_A"/>
    <property type="match status" value="1"/>
</dbReference>
<comment type="caution">
    <text evidence="4">The sequence shown here is derived from an EMBL/GenBank/DDBJ whole genome shotgun (WGS) entry which is preliminary data.</text>
</comment>
<organism evidence="4 5">
    <name type="scientific">Thermocatellispora tengchongensis</name>
    <dbReference type="NCBI Taxonomy" id="1073253"/>
    <lineage>
        <taxon>Bacteria</taxon>
        <taxon>Bacillati</taxon>
        <taxon>Actinomycetota</taxon>
        <taxon>Actinomycetes</taxon>
        <taxon>Streptosporangiales</taxon>
        <taxon>Streptosporangiaceae</taxon>
        <taxon>Thermocatellispora</taxon>
    </lineage>
</organism>
<dbReference type="GO" id="GO:0006749">
    <property type="term" value="P:glutathione metabolic process"/>
    <property type="evidence" value="ECO:0007669"/>
    <property type="project" value="TreeGrafter"/>
</dbReference>
<proteinExistence type="predicted"/>
<dbReference type="GO" id="GO:0017168">
    <property type="term" value="F:5-oxoprolinase (ATP-hydrolyzing) activity"/>
    <property type="evidence" value="ECO:0007669"/>
    <property type="project" value="TreeGrafter"/>
</dbReference>
<dbReference type="GO" id="GO:0005829">
    <property type="term" value="C:cytosol"/>
    <property type="evidence" value="ECO:0007669"/>
    <property type="project" value="TreeGrafter"/>
</dbReference>
<dbReference type="RefSeq" id="WP_185051312.1">
    <property type="nucleotide sequence ID" value="NZ_BAABIX010000007.1"/>
</dbReference>